<organism evidence="1 2">
    <name type="scientific">Adineta ricciae</name>
    <name type="common">Rotifer</name>
    <dbReference type="NCBI Taxonomy" id="249248"/>
    <lineage>
        <taxon>Eukaryota</taxon>
        <taxon>Metazoa</taxon>
        <taxon>Spiralia</taxon>
        <taxon>Gnathifera</taxon>
        <taxon>Rotifera</taxon>
        <taxon>Eurotatoria</taxon>
        <taxon>Bdelloidea</taxon>
        <taxon>Adinetida</taxon>
        <taxon>Adinetidae</taxon>
        <taxon>Adineta</taxon>
    </lineage>
</organism>
<accession>A0A815V152</accession>
<comment type="caution">
    <text evidence="1">The sequence shown here is derived from an EMBL/GenBank/DDBJ whole genome shotgun (WGS) entry which is preliminary data.</text>
</comment>
<dbReference type="Proteomes" id="UP000663828">
    <property type="component" value="Unassembled WGS sequence"/>
</dbReference>
<evidence type="ECO:0000313" key="1">
    <source>
        <dbReference type="EMBL" id="CAF1529999.1"/>
    </source>
</evidence>
<reference evidence="1" key="1">
    <citation type="submission" date="2021-02" db="EMBL/GenBank/DDBJ databases">
        <authorList>
            <person name="Nowell W R."/>
        </authorList>
    </citation>
    <scope>NUCLEOTIDE SEQUENCE</scope>
</reference>
<dbReference type="EMBL" id="CAJNOR010004836">
    <property type="protein sequence ID" value="CAF1529999.1"/>
    <property type="molecule type" value="Genomic_DNA"/>
</dbReference>
<proteinExistence type="predicted"/>
<evidence type="ECO:0000313" key="2">
    <source>
        <dbReference type="Proteomes" id="UP000663828"/>
    </source>
</evidence>
<sequence length="38" mass="4330">GTLAMLTGTPMRFDFIYDPNDTGIILKDLFHEEESIEV</sequence>
<feature type="non-terminal residue" evidence="1">
    <location>
        <position position="1"/>
    </location>
</feature>
<name>A0A815V152_ADIRI</name>
<dbReference type="AlphaFoldDB" id="A0A815V152"/>
<protein>
    <submittedName>
        <fullName evidence="1">Uncharacterized protein</fullName>
    </submittedName>
</protein>
<keyword evidence="2" id="KW-1185">Reference proteome</keyword>
<gene>
    <name evidence="1" type="ORF">XAT740_LOCUS41391</name>
</gene>